<feature type="compositionally biased region" description="Basic and acidic residues" evidence="6">
    <location>
        <begin position="22"/>
        <end position="31"/>
    </location>
</feature>
<keyword evidence="4 5" id="KW-0175">Coiled coil</keyword>
<feature type="domain" description="GRIP" evidence="7">
    <location>
        <begin position="659"/>
        <end position="709"/>
    </location>
</feature>
<dbReference type="EMBL" id="JAHXZJ010002609">
    <property type="protein sequence ID" value="KAH0541036.1"/>
    <property type="molecule type" value="Genomic_DNA"/>
</dbReference>
<dbReference type="PANTHER" id="PTHR18902:SF25">
    <property type="entry name" value="GRIP AND COILED-COIL DOMAIN-CONTAINING PROTEIN 2"/>
    <property type="match status" value="1"/>
</dbReference>
<dbReference type="PROSITE" id="PS50913">
    <property type="entry name" value="GRIP"/>
    <property type="match status" value="1"/>
</dbReference>
<dbReference type="InterPro" id="IPR051841">
    <property type="entry name" value="MT-Golgi_org_protein"/>
</dbReference>
<feature type="coiled-coil region" evidence="5">
    <location>
        <begin position="615"/>
        <end position="656"/>
    </location>
</feature>
<dbReference type="InterPro" id="IPR000237">
    <property type="entry name" value="GRIP_dom"/>
</dbReference>
<dbReference type="Pfam" id="PF01465">
    <property type="entry name" value="GRIP"/>
    <property type="match status" value="1"/>
</dbReference>
<proteinExistence type="predicted"/>
<sequence>MEKVENETDNNKMTESVSNEQDTVKTEQKEDYEERYNKLRGFAVKLKKKVQDLTEELKVVENDKIKAIVEKEEFQKKISLVSDNVKKLQTIQLEYDKLQDCLEQEKNKNKKLTKNLETLVIDNTKLKESNYEYRERISTLTSDLDNNVKELAEVRSVIKKNVGLILLLEEEKKAKTVICQQREKDYEEIKAKLEAEIQAHKTTKARLESAKQECSSNNVLFLEVDNYEKSIEDLKSKLADEASRCSSLESTIEEQNQTITTLEHQITELRDSCFAKTNQLTTLGDKNEGLKADLNDLKQEMASVVKEKQTLLDSIEGIKANMSKLAKESAAHAAEKNKIAEDMDLLNKNHAQQVELLKLEITRLNDIVSSTNGELEALKAEYEGYKVRAQSVLRTKQSQNKENGLNGKSINEIEAELNHLRGYSTHLQEKLDISSEEIKSLTNDLTAIKEERDCIRESNRDLGKKLSLLSQDYLSLKEKCRMQLTTIDQLKEEIDSMQETLKTTHSAEMKSLETQYQQEIENLKAEIQRLSVTPSINKNDKPDKFEHDHQTRNDIYLLEREDAEGSESVDSYQVGNSSSERNQRTLMPLDELLNSSDDYVKSVPDLPAKVDRQELEISERRVKHLTALLADAERDVAKLNQMNQLLKEDIRRQQRSVERESHANNFEYLKNVVIKFIALKNGDERSRLIPVLNTILKLSPEETHQLNQVAGVSGRGWLPLISMPMWNND</sequence>
<gene>
    <name evidence="8" type="ORF">KQX54_020839</name>
</gene>
<feature type="compositionally biased region" description="Polar residues" evidence="6">
    <location>
        <begin position="568"/>
        <end position="580"/>
    </location>
</feature>
<accession>A0AAV7HMD3</accession>
<name>A0AAV7HMD3_COTGL</name>
<evidence type="ECO:0000313" key="9">
    <source>
        <dbReference type="Proteomes" id="UP000826195"/>
    </source>
</evidence>
<dbReference type="Gene3D" id="1.10.220.60">
    <property type="entry name" value="GRIP domain"/>
    <property type="match status" value="1"/>
</dbReference>
<evidence type="ECO:0000256" key="3">
    <source>
        <dbReference type="ARBA" id="ARBA00022553"/>
    </source>
</evidence>
<keyword evidence="9" id="KW-1185">Reference proteome</keyword>
<dbReference type="Proteomes" id="UP000826195">
    <property type="component" value="Unassembled WGS sequence"/>
</dbReference>
<feature type="compositionally biased region" description="Basic and acidic residues" evidence="6">
    <location>
        <begin position="1"/>
        <end position="12"/>
    </location>
</feature>
<evidence type="ECO:0000313" key="8">
    <source>
        <dbReference type="EMBL" id="KAH0541036.1"/>
    </source>
</evidence>
<comment type="subcellular location">
    <subcellularLocation>
        <location evidence="1">Cytoplasm</location>
    </subcellularLocation>
</comment>
<feature type="coiled-coil region" evidence="5">
    <location>
        <begin position="179"/>
        <end position="314"/>
    </location>
</feature>
<evidence type="ECO:0000256" key="2">
    <source>
        <dbReference type="ARBA" id="ARBA00022490"/>
    </source>
</evidence>
<feature type="coiled-coil region" evidence="5">
    <location>
        <begin position="361"/>
        <end position="395"/>
    </location>
</feature>
<dbReference type="GO" id="GO:0005737">
    <property type="term" value="C:cytoplasm"/>
    <property type="evidence" value="ECO:0007669"/>
    <property type="project" value="UniProtKB-SubCell"/>
</dbReference>
<evidence type="ECO:0000256" key="4">
    <source>
        <dbReference type="ARBA" id="ARBA00023054"/>
    </source>
</evidence>
<dbReference type="AlphaFoldDB" id="A0AAV7HMD3"/>
<evidence type="ECO:0000256" key="6">
    <source>
        <dbReference type="SAM" id="MobiDB-lite"/>
    </source>
</evidence>
<organism evidence="8 9">
    <name type="scientific">Cotesia glomerata</name>
    <name type="common">Lepidopteran parasitic wasp</name>
    <name type="synonym">Apanteles glomeratus</name>
    <dbReference type="NCBI Taxonomy" id="32391"/>
    <lineage>
        <taxon>Eukaryota</taxon>
        <taxon>Metazoa</taxon>
        <taxon>Ecdysozoa</taxon>
        <taxon>Arthropoda</taxon>
        <taxon>Hexapoda</taxon>
        <taxon>Insecta</taxon>
        <taxon>Pterygota</taxon>
        <taxon>Neoptera</taxon>
        <taxon>Endopterygota</taxon>
        <taxon>Hymenoptera</taxon>
        <taxon>Apocrita</taxon>
        <taxon>Ichneumonoidea</taxon>
        <taxon>Braconidae</taxon>
        <taxon>Microgastrinae</taxon>
        <taxon>Cotesia</taxon>
    </lineage>
</organism>
<feature type="coiled-coil region" evidence="5">
    <location>
        <begin position="431"/>
        <end position="533"/>
    </location>
</feature>
<keyword evidence="3" id="KW-0597">Phosphoprotein</keyword>
<reference evidence="8 9" key="1">
    <citation type="journal article" date="2021" name="J. Hered.">
        <title>A chromosome-level genome assembly of the parasitoid wasp, Cotesia glomerata (Hymenoptera: Braconidae).</title>
        <authorList>
            <person name="Pinto B.J."/>
            <person name="Weis J.J."/>
            <person name="Gamble T."/>
            <person name="Ode P.J."/>
            <person name="Paul R."/>
            <person name="Zaspel J.M."/>
        </authorList>
    </citation>
    <scope>NUCLEOTIDE SEQUENCE [LARGE SCALE GENOMIC DNA]</scope>
    <source>
        <strain evidence="8">CgM1</strain>
    </source>
</reference>
<feature type="region of interest" description="Disordered" evidence="6">
    <location>
        <begin position="561"/>
        <end position="585"/>
    </location>
</feature>
<keyword evidence="2" id="KW-0963">Cytoplasm</keyword>
<evidence type="ECO:0000256" key="1">
    <source>
        <dbReference type="ARBA" id="ARBA00004496"/>
    </source>
</evidence>
<feature type="region of interest" description="Disordered" evidence="6">
    <location>
        <begin position="1"/>
        <end position="31"/>
    </location>
</feature>
<protein>
    <recommendedName>
        <fullName evidence="7">GRIP domain-containing protein</fullName>
    </recommendedName>
</protein>
<comment type="caution">
    <text evidence="8">The sequence shown here is derived from an EMBL/GenBank/DDBJ whole genome shotgun (WGS) entry which is preliminary data.</text>
</comment>
<evidence type="ECO:0000256" key="5">
    <source>
        <dbReference type="SAM" id="Coils"/>
    </source>
</evidence>
<evidence type="ECO:0000259" key="7">
    <source>
        <dbReference type="PROSITE" id="PS50913"/>
    </source>
</evidence>
<dbReference type="Gene3D" id="1.10.287.1490">
    <property type="match status" value="1"/>
</dbReference>
<dbReference type="PANTHER" id="PTHR18902">
    <property type="entry name" value="NUCLEAR MITOTIC APPARATUS PROTEIN 1-RELATED"/>
    <property type="match status" value="1"/>
</dbReference>
<dbReference type="SMART" id="SM00755">
    <property type="entry name" value="Grip"/>
    <property type="match status" value="1"/>
</dbReference>